<dbReference type="PANTHER" id="PTHR15696">
    <property type="entry name" value="SMG-7 SUPPRESSOR WITH MORPHOLOGICAL EFFECT ON GENITALIA PROTEIN 7"/>
    <property type="match status" value="1"/>
</dbReference>
<dbReference type="GO" id="GO:0000184">
    <property type="term" value="P:nuclear-transcribed mRNA catabolic process, nonsense-mediated decay"/>
    <property type="evidence" value="ECO:0007669"/>
    <property type="project" value="UniProtKB-KW"/>
</dbReference>
<dbReference type="Pfam" id="PF10373">
    <property type="entry name" value="EST1_DNA_bind"/>
    <property type="match status" value="1"/>
</dbReference>
<evidence type="ECO:0000313" key="5">
    <source>
        <dbReference type="Proteomes" id="UP000276133"/>
    </source>
</evidence>
<dbReference type="EMBL" id="REGN01004919">
    <property type="protein sequence ID" value="RNA15598.1"/>
    <property type="molecule type" value="Genomic_DNA"/>
</dbReference>
<sequence>MSNLIDKRSTELDDPLETKVAKQALDVQVLFNKIESIKSTVSLTNADRSEFWIQRQNLLDLYQQIILNDLEFTIDKRLEQELWNLVFKNQINYFQSQIKDTSSKTKISNSHKKLEVQANLSFFLEAARGFYTKLLDDLAKKYALNEKRKDNSCINVSFYQRFPSLFDQMSLDPGATMEPTREKQILYLCQHTLTHLGDIARYAFQFQEAKNYYLHAIKLVPYLGHPYNQLGILFETSRTNQLSAVFYYIRSIATRCTFPLASTNLENFFHKIIDTQMSRYQAQLSQKDLLNLFLQINAIVHSLETGKNSKSLNSNCARLSNFFDLFKSSFVYFTSSPGFQKLDWSQLCQIVSIVIFHMSQSATTLVQSDAKMKENFDFAAQTALDLFLFFLHQFILIYAKNEALKNLVLPSIYLSANFIRNFKNGHLVKQNLLFAYNENTQGNFECVLNFLNGLSAEIPDQDLDESGDYPLCEDRMLDGFVPLREAHAHLNFKKYVSNSQLMSEDEEKVLRKFRIISLFESLAESADCYLRVNGGALKFSSKENYPFRENKPEQPRRRRQNVALSSMAAEMDKKVPVQENVFTNRVVNQAFPSFSSPSAARQNAGGDFFPSAFSRQFAPQNRMPVNNGFPSFLPNENSSNANLRNFTMQQDLSTDLESKAMNNEAHLSNLLIQQLMNSTRNETIGNPMEQNFNMANYMQNSMPDFSNSIWSYPKAPGQK</sequence>
<proteinExistence type="predicted"/>
<gene>
    <name evidence="4" type="ORF">BpHYR1_015871</name>
</gene>
<evidence type="ECO:0000259" key="2">
    <source>
        <dbReference type="Pfam" id="PF10373"/>
    </source>
</evidence>
<dbReference type="STRING" id="10195.A0A3M7QX88"/>
<organism evidence="4 5">
    <name type="scientific">Brachionus plicatilis</name>
    <name type="common">Marine rotifer</name>
    <name type="synonym">Brachionus muelleri</name>
    <dbReference type="NCBI Taxonomy" id="10195"/>
    <lineage>
        <taxon>Eukaryota</taxon>
        <taxon>Metazoa</taxon>
        <taxon>Spiralia</taxon>
        <taxon>Gnathifera</taxon>
        <taxon>Rotifera</taxon>
        <taxon>Eurotatoria</taxon>
        <taxon>Monogononta</taxon>
        <taxon>Pseudotrocha</taxon>
        <taxon>Ploima</taxon>
        <taxon>Brachionidae</taxon>
        <taxon>Brachionus</taxon>
    </lineage>
</organism>
<dbReference type="Gene3D" id="1.25.40.10">
    <property type="entry name" value="Tetratricopeptide repeat domain"/>
    <property type="match status" value="1"/>
</dbReference>
<dbReference type="GO" id="GO:0070034">
    <property type="term" value="F:telomerase RNA binding"/>
    <property type="evidence" value="ECO:0007669"/>
    <property type="project" value="TreeGrafter"/>
</dbReference>
<reference evidence="4 5" key="1">
    <citation type="journal article" date="2018" name="Sci. Rep.">
        <title>Genomic signatures of local adaptation to the degree of environmental predictability in rotifers.</title>
        <authorList>
            <person name="Franch-Gras L."/>
            <person name="Hahn C."/>
            <person name="Garcia-Roger E.M."/>
            <person name="Carmona M.J."/>
            <person name="Serra M."/>
            <person name="Gomez A."/>
        </authorList>
    </citation>
    <scope>NUCLEOTIDE SEQUENCE [LARGE SCALE GENOMIC DNA]</scope>
    <source>
        <strain evidence="4">HYR1</strain>
    </source>
</reference>
<evidence type="ECO:0000259" key="3">
    <source>
        <dbReference type="Pfam" id="PF10374"/>
    </source>
</evidence>
<protein>
    <submittedName>
        <fullName evidence="4">SMG7-like isoform X1</fullName>
    </submittedName>
</protein>
<dbReference type="GO" id="GO:0005697">
    <property type="term" value="C:telomerase holoenzyme complex"/>
    <property type="evidence" value="ECO:0007669"/>
    <property type="project" value="TreeGrafter"/>
</dbReference>
<evidence type="ECO:0000313" key="4">
    <source>
        <dbReference type="EMBL" id="RNA15598.1"/>
    </source>
</evidence>
<dbReference type="InterPro" id="IPR011990">
    <property type="entry name" value="TPR-like_helical_dom_sf"/>
</dbReference>
<dbReference type="Pfam" id="PF10374">
    <property type="entry name" value="EST1"/>
    <property type="match status" value="1"/>
</dbReference>
<feature type="domain" description="Telomerase activating protein Est1-like N-terminal" evidence="3">
    <location>
        <begin position="78"/>
        <end position="204"/>
    </location>
</feature>
<dbReference type="AlphaFoldDB" id="A0A3M7QX88"/>
<evidence type="ECO:0000256" key="1">
    <source>
        <dbReference type="ARBA" id="ARBA00023161"/>
    </source>
</evidence>
<accession>A0A3M7QX88</accession>
<dbReference type="InterPro" id="IPR045153">
    <property type="entry name" value="Est1/Ebs1-like"/>
</dbReference>
<name>A0A3M7QX88_BRAPC</name>
<dbReference type="InterPro" id="IPR018834">
    <property type="entry name" value="DNA/RNA-bd_Est1-type"/>
</dbReference>
<dbReference type="GO" id="GO:0042162">
    <property type="term" value="F:telomeric DNA binding"/>
    <property type="evidence" value="ECO:0007669"/>
    <property type="project" value="TreeGrafter"/>
</dbReference>
<dbReference type="SUPFAM" id="SSF48452">
    <property type="entry name" value="TPR-like"/>
    <property type="match status" value="1"/>
</dbReference>
<dbReference type="OrthoDB" id="69928at2759"/>
<dbReference type="InterPro" id="IPR019458">
    <property type="entry name" value="Est1-like_N"/>
</dbReference>
<keyword evidence="5" id="KW-1185">Reference proteome</keyword>
<comment type="caution">
    <text evidence="4">The sequence shown here is derived from an EMBL/GenBank/DDBJ whole genome shotgun (WGS) entry which is preliminary data.</text>
</comment>
<feature type="domain" description="DNA/RNA-binding" evidence="2">
    <location>
        <begin position="209"/>
        <end position="486"/>
    </location>
</feature>
<dbReference type="PANTHER" id="PTHR15696:SF5">
    <property type="entry name" value="NONSENSE-MEDIATED MRNA DECAY FACTOR SMG7"/>
    <property type="match status" value="1"/>
</dbReference>
<dbReference type="Proteomes" id="UP000276133">
    <property type="component" value="Unassembled WGS sequence"/>
</dbReference>
<keyword evidence="1" id="KW-0866">Nonsense-mediated mRNA decay</keyword>